<keyword evidence="2" id="KW-1185">Reference proteome</keyword>
<evidence type="ECO:0000313" key="2">
    <source>
        <dbReference type="Proteomes" id="UP001209878"/>
    </source>
</evidence>
<sequence>MEQQEFFTEFPCGVEIVDVCRGSQQWKKSQCMKSKIGRCLHACKVTGVTWWNKFDCQDGVRREAKRQRKRKKTVASGQAIYVA</sequence>
<comment type="caution">
    <text evidence="1">The sequence shown here is derived from an EMBL/GenBank/DDBJ whole genome shotgun (WGS) entry which is preliminary data.</text>
</comment>
<evidence type="ECO:0000313" key="1">
    <source>
        <dbReference type="EMBL" id="KAK2192471.1"/>
    </source>
</evidence>
<organism evidence="1 2">
    <name type="scientific">Ridgeia piscesae</name>
    <name type="common">Tubeworm</name>
    <dbReference type="NCBI Taxonomy" id="27915"/>
    <lineage>
        <taxon>Eukaryota</taxon>
        <taxon>Metazoa</taxon>
        <taxon>Spiralia</taxon>
        <taxon>Lophotrochozoa</taxon>
        <taxon>Annelida</taxon>
        <taxon>Polychaeta</taxon>
        <taxon>Sedentaria</taxon>
        <taxon>Canalipalpata</taxon>
        <taxon>Sabellida</taxon>
        <taxon>Siboglinidae</taxon>
        <taxon>Ridgeia</taxon>
    </lineage>
</organism>
<gene>
    <name evidence="1" type="ORF">NP493_29g00004</name>
</gene>
<dbReference type="AlphaFoldDB" id="A0AAD9PDD7"/>
<accession>A0AAD9PDD7</accession>
<name>A0AAD9PDD7_RIDPI</name>
<protein>
    <submittedName>
        <fullName evidence="1">Uncharacterized protein</fullName>
    </submittedName>
</protein>
<dbReference type="Proteomes" id="UP001209878">
    <property type="component" value="Unassembled WGS sequence"/>
</dbReference>
<reference evidence="1" key="1">
    <citation type="journal article" date="2023" name="Mol. Biol. Evol.">
        <title>Third-Generation Sequencing Reveals the Adaptive Role of the Epigenome in Three Deep-Sea Polychaetes.</title>
        <authorList>
            <person name="Perez M."/>
            <person name="Aroh O."/>
            <person name="Sun Y."/>
            <person name="Lan Y."/>
            <person name="Juniper S.K."/>
            <person name="Young C.R."/>
            <person name="Angers B."/>
            <person name="Qian P.Y."/>
        </authorList>
    </citation>
    <scope>NUCLEOTIDE SEQUENCE</scope>
    <source>
        <strain evidence="1">R07B-5</strain>
    </source>
</reference>
<proteinExistence type="predicted"/>
<dbReference type="EMBL" id="JAODUO010000029">
    <property type="protein sequence ID" value="KAK2192471.1"/>
    <property type="molecule type" value="Genomic_DNA"/>
</dbReference>